<protein>
    <submittedName>
        <fullName evidence="3">Uncharacterized protein</fullName>
    </submittedName>
</protein>
<evidence type="ECO:0000256" key="1">
    <source>
        <dbReference type="SAM" id="MobiDB-lite"/>
    </source>
</evidence>
<organism evidence="3 4">
    <name type="scientific">Meganyctiphanes norvegica</name>
    <name type="common">Northern krill</name>
    <name type="synonym">Thysanopoda norvegica</name>
    <dbReference type="NCBI Taxonomy" id="48144"/>
    <lineage>
        <taxon>Eukaryota</taxon>
        <taxon>Metazoa</taxon>
        <taxon>Ecdysozoa</taxon>
        <taxon>Arthropoda</taxon>
        <taxon>Crustacea</taxon>
        <taxon>Multicrustacea</taxon>
        <taxon>Malacostraca</taxon>
        <taxon>Eumalacostraca</taxon>
        <taxon>Eucarida</taxon>
        <taxon>Euphausiacea</taxon>
        <taxon>Euphausiidae</taxon>
        <taxon>Meganyctiphanes</taxon>
    </lineage>
</organism>
<feature type="signal peptide" evidence="2">
    <location>
        <begin position="1"/>
        <end position="18"/>
    </location>
</feature>
<dbReference type="Proteomes" id="UP001497623">
    <property type="component" value="Unassembled WGS sequence"/>
</dbReference>
<name>A0AAV2SJM8_MEGNR</name>
<dbReference type="EMBL" id="CAXKWB010076374">
    <property type="protein sequence ID" value="CAL4200347.1"/>
    <property type="molecule type" value="Genomic_DNA"/>
</dbReference>
<keyword evidence="2" id="KW-0732">Signal</keyword>
<proteinExistence type="predicted"/>
<sequence length="149" mass="16629">SGWLIVLATFLFMAIVDGDRPRDPYNRQRAPQWGPNGHRPIGRGRGRFAQGHGFDYDLDYGLGFRQRPHGGPRRWYRYRPRANVNTNNVVTNQQVSKLEDIGGNAVLGQGNADNLFPVPADDYLDDYTQVSSSGAKLNAQSKAQSTLIL</sequence>
<evidence type="ECO:0000256" key="2">
    <source>
        <dbReference type="SAM" id="SignalP"/>
    </source>
</evidence>
<reference evidence="3 4" key="1">
    <citation type="submission" date="2024-05" db="EMBL/GenBank/DDBJ databases">
        <authorList>
            <person name="Wallberg A."/>
        </authorList>
    </citation>
    <scope>NUCLEOTIDE SEQUENCE [LARGE SCALE GENOMIC DNA]</scope>
</reference>
<accession>A0AAV2SJM8</accession>
<gene>
    <name evidence="3" type="ORF">MNOR_LOCUS37523</name>
</gene>
<keyword evidence="4" id="KW-1185">Reference proteome</keyword>
<comment type="caution">
    <text evidence="3">The sequence shown here is derived from an EMBL/GenBank/DDBJ whole genome shotgun (WGS) entry which is preliminary data.</text>
</comment>
<evidence type="ECO:0000313" key="3">
    <source>
        <dbReference type="EMBL" id="CAL4200347.1"/>
    </source>
</evidence>
<evidence type="ECO:0000313" key="4">
    <source>
        <dbReference type="Proteomes" id="UP001497623"/>
    </source>
</evidence>
<feature type="chain" id="PRO_5043830901" evidence="2">
    <location>
        <begin position="19"/>
        <end position="149"/>
    </location>
</feature>
<dbReference type="AlphaFoldDB" id="A0AAV2SJM8"/>
<feature type="region of interest" description="Disordered" evidence="1">
    <location>
        <begin position="21"/>
        <end position="43"/>
    </location>
</feature>
<feature type="non-terminal residue" evidence="3">
    <location>
        <position position="1"/>
    </location>
</feature>